<dbReference type="PROSITE" id="PS50181">
    <property type="entry name" value="FBOX"/>
    <property type="match status" value="1"/>
</dbReference>
<evidence type="ECO:0000313" key="2">
    <source>
        <dbReference type="EMBL" id="KAK8071718.1"/>
    </source>
</evidence>
<comment type="caution">
    <text evidence="2">The sequence shown here is derived from an EMBL/GenBank/DDBJ whole genome shotgun (WGS) entry which is preliminary data.</text>
</comment>
<name>A0ABR1VPE8_9PEZI</name>
<evidence type="ECO:0000259" key="1">
    <source>
        <dbReference type="PROSITE" id="PS50181"/>
    </source>
</evidence>
<dbReference type="EMBL" id="JAQQWM010000003">
    <property type="protein sequence ID" value="KAK8071718.1"/>
    <property type="molecule type" value="Genomic_DNA"/>
</dbReference>
<accession>A0ABR1VPE8</accession>
<keyword evidence="3" id="KW-1185">Reference proteome</keyword>
<gene>
    <name evidence="2" type="ORF">PG996_005066</name>
</gene>
<feature type="domain" description="F-box" evidence="1">
    <location>
        <begin position="1"/>
        <end position="53"/>
    </location>
</feature>
<dbReference type="Proteomes" id="UP001446871">
    <property type="component" value="Unassembled WGS sequence"/>
</dbReference>
<proteinExistence type="predicted"/>
<reference evidence="2 3" key="1">
    <citation type="submission" date="2023-01" db="EMBL/GenBank/DDBJ databases">
        <title>Analysis of 21 Apiospora genomes using comparative genomics revels a genus with tremendous synthesis potential of carbohydrate active enzymes and secondary metabolites.</title>
        <authorList>
            <person name="Sorensen T."/>
        </authorList>
    </citation>
    <scope>NUCLEOTIDE SEQUENCE [LARGE SCALE GENOMIC DNA]</scope>
    <source>
        <strain evidence="2 3">CBS 83171</strain>
    </source>
</reference>
<dbReference type="InterPro" id="IPR001810">
    <property type="entry name" value="F-box_dom"/>
</dbReference>
<sequence>MASTLPNELLLQILKDALPYDFESLALTSKHMYALASPLLARHNELRRKYRRFEWPQGDRHDSDNNMCVPELLLEIATDPIIARYIIHADLVYRRTLRVNFAEHPMPMDDAGRSAHYRNITPRAKLLALVNESHYIPLHRLSAEGWVDRIIADRCGPGPGYAVAFLLSLLPNLESLVLDKTWSALPERTFTGPETTMSGTENTGDDWERAVPDLLHLLITRANDVGGLETDQDCPLRKLRTLHPIPDWKAWPSEINLEAIVPFFALNSLQKVRMDRGVLGSVAWVKAEDDKFGTDDDWEQYWKTDEGAHERPLLNFQKTGKYVKLGPNLEVLDLRDSVVSDKAALPLVKYMHRSRVLKLEYNDMHYHGQGWNVNYFLQNVAELVGQHLEHLAITARGLVQHQATLFWKDANRLKNLHRFRALTRLTLDSKLFVDSSADLKSPPTPVEDVAEHVPSLLDVAPRTLEMFVLHVSGTAEDRAVMESLFRDFPERRGERLPDLVQAEVVADGCDMLGWELKDWTEQYEIARFCMAKGIECTMVRCHAEAMKKCEDNGVAFKQRDYDDTR</sequence>
<organism evidence="2 3">
    <name type="scientific">Apiospora saccharicola</name>
    <dbReference type="NCBI Taxonomy" id="335842"/>
    <lineage>
        <taxon>Eukaryota</taxon>
        <taxon>Fungi</taxon>
        <taxon>Dikarya</taxon>
        <taxon>Ascomycota</taxon>
        <taxon>Pezizomycotina</taxon>
        <taxon>Sordariomycetes</taxon>
        <taxon>Xylariomycetidae</taxon>
        <taxon>Amphisphaeriales</taxon>
        <taxon>Apiosporaceae</taxon>
        <taxon>Apiospora</taxon>
    </lineage>
</organism>
<evidence type="ECO:0000313" key="3">
    <source>
        <dbReference type="Proteomes" id="UP001446871"/>
    </source>
</evidence>
<protein>
    <recommendedName>
        <fullName evidence="1">F-box domain-containing protein</fullName>
    </recommendedName>
</protein>